<dbReference type="GO" id="GO:0008610">
    <property type="term" value="P:lipid biosynthetic process"/>
    <property type="evidence" value="ECO:0007669"/>
    <property type="project" value="UniProtKB-ARBA"/>
</dbReference>
<dbReference type="Gene3D" id="3.30.559.30">
    <property type="entry name" value="Nonribosomal peptide synthetase, condensation domain"/>
    <property type="match status" value="1"/>
</dbReference>
<evidence type="ECO:0000313" key="2">
    <source>
        <dbReference type="EMBL" id="TKI78804.1"/>
    </source>
</evidence>
<organism evidence="2 3">
    <name type="scientific">Bacillus wiedmannii</name>
    <dbReference type="NCBI Taxonomy" id="1890302"/>
    <lineage>
        <taxon>Bacteria</taxon>
        <taxon>Bacillati</taxon>
        <taxon>Bacillota</taxon>
        <taxon>Bacilli</taxon>
        <taxon>Bacillales</taxon>
        <taxon>Bacillaceae</taxon>
        <taxon>Bacillus</taxon>
        <taxon>Bacillus cereus group</taxon>
    </lineage>
</organism>
<feature type="non-terminal residue" evidence="2">
    <location>
        <position position="119"/>
    </location>
</feature>
<dbReference type="InterPro" id="IPR001242">
    <property type="entry name" value="Condensation_dom"/>
</dbReference>
<dbReference type="GO" id="GO:0003824">
    <property type="term" value="F:catalytic activity"/>
    <property type="evidence" value="ECO:0007669"/>
    <property type="project" value="InterPro"/>
</dbReference>
<dbReference type="PANTHER" id="PTHR45398">
    <property type="match status" value="1"/>
</dbReference>
<comment type="caution">
    <text evidence="2">The sequence shown here is derived from an EMBL/GenBank/DDBJ whole genome shotgun (WGS) entry which is preliminary data.</text>
</comment>
<dbReference type="InterPro" id="IPR023213">
    <property type="entry name" value="CAT-like_dom_sf"/>
</dbReference>
<protein>
    <recommendedName>
        <fullName evidence="1">Condensation domain-containing protein</fullName>
    </recommendedName>
</protein>
<evidence type="ECO:0000313" key="3">
    <source>
        <dbReference type="Proteomes" id="UP000305222"/>
    </source>
</evidence>
<accession>A0A4U2ZUH6</accession>
<dbReference type="Gene3D" id="3.30.559.10">
    <property type="entry name" value="Chloramphenicol acetyltransferase-like domain"/>
    <property type="match status" value="1"/>
</dbReference>
<sequence>RKKGFDLSKPPLMRILVIKQEEYAYDVVWTHHHLQLDGWCNSILFKELGQCYEALCVDEKITFGQVYSFKDYIDWLRRQDKKKAEQFWRTELDGFKTPIRFNNIFPAKNSNQLSAFGDV</sequence>
<dbReference type="EMBL" id="SZON01003766">
    <property type="protein sequence ID" value="TKI78804.1"/>
    <property type="molecule type" value="Genomic_DNA"/>
</dbReference>
<gene>
    <name evidence="2" type="ORF">FC699_36770</name>
</gene>
<feature type="domain" description="Condensation" evidence="1">
    <location>
        <begin position="2"/>
        <end position="104"/>
    </location>
</feature>
<feature type="non-terminal residue" evidence="2">
    <location>
        <position position="1"/>
    </location>
</feature>
<dbReference type="Proteomes" id="UP000305222">
    <property type="component" value="Unassembled WGS sequence"/>
</dbReference>
<dbReference type="SUPFAM" id="SSF52777">
    <property type="entry name" value="CoA-dependent acyltransferases"/>
    <property type="match status" value="1"/>
</dbReference>
<evidence type="ECO:0000259" key="1">
    <source>
        <dbReference type="Pfam" id="PF00668"/>
    </source>
</evidence>
<reference evidence="2 3" key="1">
    <citation type="journal article" date="2019" name="Environ. Microbiol.">
        <title>An active ?-lactamase is a part of an orchestrated cell wall stress resistance network of Bacillus subtilis and related rhizosphere species.</title>
        <authorList>
            <person name="Bucher T."/>
            <person name="Keren-Paz A."/>
            <person name="Hausser J."/>
            <person name="Olender T."/>
            <person name="Cytryn E."/>
            <person name="Kolodkin-Gal I."/>
        </authorList>
    </citation>
    <scope>NUCLEOTIDE SEQUENCE [LARGE SCALE GENOMIC DNA]</scope>
    <source>
        <strain evidence="2 3">I5</strain>
    </source>
</reference>
<proteinExistence type="predicted"/>
<dbReference type="AlphaFoldDB" id="A0A4U2ZUH6"/>
<dbReference type="PANTHER" id="PTHR45398:SF1">
    <property type="entry name" value="ENZYME, PUTATIVE (JCVI)-RELATED"/>
    <property type="match status" value="1"/>
</dbReference>
<dbReference type="Pfam" id="PF00668">
    <property type="entry name" value="Condensation"/>
    <property type="match status" value="1"/>
</dbReference>
<name>A0A4U2ZUH6_9BACI</name>